<sequence>MPDYKHRTIELTPRRQADGTWHCSYRVIEFRPTSWGYHSGCANDGFTSRKEAESAALDVAKRIVDSLEPSMQLPHSELTSLGRVFGNRMSRLALYFLNWVEDSGRLRVRKRTGS</sequence>
<organism evidence="1 2">
    <name type="scientific">Candidatus Nitrospira kreftii</name>
    <dbReference type="NCBI Taxonomy" id="2652173"/>
    <lineage>
        <taxon>Bacteria</taxon>
        <taxon>Pseudomonadati</taxon>
        <taxon>Nitrospirota</taxon>
        <taxon>Nitrospiria</taxon>
        <taxon>Nitrospirales</taxon>
        <taxon>Nitrospiraceae</taxon>
        <taxon>Nitrospira</taxon>
    </lineage>
</organism>
<protein>
    <submittedName>
        <fullName evidence="1">Uncharacterized protein</fullName>
    </submittedName>
</protein>
<name>A0A7S8FE65_9BACT</name>
<dbReference type="KEGG" id="nkf:Nkreftii_002188"/>
<dbReference type="AlphaFoldDB" id="A0A7S8FE65"/>
<dbReference type="EMBL" id="CP047423">
    <property type="protein sequence ID" value="QPD04414.1"/>
    <property type="molecule type" value="Genomic_DNA"/>
</dbReference>
<evidence type="ECO:0000313" key="1">
    <source>
        <dbReference type="EMBL" id="QPD04414.1"/>
    </source>
</evidence>
<proteinExistence type="predicted"/>
<evidence type="ECO:0000313" key="2">
    <source>
        <dbReference type="Proteomes" id="UP000593737"/>
    </source>
</evidence>
<reference evidence="1 2" key="1">
    <citation type="journal article" date="2020" name="ISME J.">
        <title>Enrichment and physiological characterization of a novel comammox Nitrospira indicates ammonium inhibition of complete nitrification.</title>
        <authorList>
            <person name="Sakoula D."/>
            <person name="Koch H."/>
            <person name="Frank J."/>
            <person name="Jetten M.S.M."/>
            <person name="van Kessel M.A.H.J."/>
            <person name="Lucker S."/>
        </authorList>
    </citation>
    <scope>NUCLEOTIDE SEQUENCE [LARGE SCALE GENOMIC DNA]</scope>
    <source>
        <strain evidence="1">Comreactor17</strain>
    </source>
</reference>
<dbReference type="Proteomes" id="UP000593737">
    <property type="component" value="Chromosome"/>
</dbReference>
<accession>A0A7S8FE65</accession>
<gene>
    <name evidence="1" type="ORF">Nkreftii_002188</name>
</gene>